<accession>A0ABS4CFJ5</accession>
<keyword evidence="2" id="KW-1185">Reference proteome</keyword>
<evidence type="ECO:0000313" key="1">
    <source>
        <dbReference type="EMBL" id="MBP1045193.1"/>
    </source>
</evidence>
<reference evidence="1 2" key="1">
    <citation type="submission" date="2020-12" db="EMBL/GenBank/DDBJ databases">
        <title>Vagococcus allomyrinae sp. nov. and Enterococcus lavae sp. nov., isolated from the larvae of Allomyrina dichotoma.</title>
        <authorList>
            <person name="Lee S.D."/>
        </authorList>
    </citation>
    <scope>NUCLEOTIDE SEQUENCE [LARGE SCALE GENOMIC DNA]</scope>
    <source>
        <strain evidence="1 2">BWM-S5</strain>
    </source>
</reference>
<comment type="caution">
    <text evidence="1">The sequence shown here is derived from an EMBL/GenBank/DDBJ whole genome shotgun (WGS) entry which is preliminary data.</text>
</comment>
<protein>
    <submittedName>
        <fullName evidence="1">Uncharacterized protein</fullName>
    </submittedName>
</protein>
<dbReference type="EMBL" id="JAEDXU010000001">
    <property type="protein sequence ID" value="MBP1045193.1"/>
    <property type="molecule type" value="Genomic_DNA"/>
</dbReference>
<sequence length="277" mass="31227">MKKQLKIIGGAMLLGAVLFGGMSIRGGAAANDPYVYFSDENLRYILVRNLEQESGLEIVNQLPTASQIQEFKGDSFSWEVGKSIEGLQYLPETVTKIIGSESDTVDLSPIYEGRNNYTGKYGMEHLKEITINAAFVKDERELESIANLENLERLKIYDTNDSFNDFSDGLWISNDNLEYLRYYGGGDYPTQTMDKASTEFSLISPILINNYGVLKGGTVTYTSTNNGFSVDDNVLRWELHPGDWGERSIDFTWKCEYKENGKDFELTGTVYIPLNKI</sequence>
<gene>
    <name evidence="1" type="ORF">I6N96_02800</name>
</gene>
<name>A0ABS4CFJ5_9ENTE</name>
<dbReference type="RefSeq" id="WP_209555974.1">
    <property type="nucleotide sequence ID" value="NZ_JAEDXU010000001.1"/>
</dbReference>
<proteinExistence type="predicted"/>
<evidence type="ECO:0000313" key="2">
    <source>
        <dbReference type="Proteomes" id="UP000673375"/>
    </source>
</evidence>
<dbReference type="InterPro" id="IPR032675">
    <property type="entry name" value="LRR_dom_sf"/>
</dbReference>
<dbReference type="Gene3D" id="3.80.10.10">
    <property type="entry name" value="Ribonuclease Inhibitor"/>
    <property type="match status" value="1"/>
</dbReference>
<organism evidence="1 2">
    <name type="scientific">Enterococcus larvae</name>
    <dbReference type="NCBI Taxonomy" id="2794352"/>
    <lineage>
        <taxon>Bacteria</taxon>
        <taxon>Bacillati</taxon>
        <taxon>Bacillota</taxon>
        <taxon>Bacilli</taxon>
        <taxon>Lactobacillales</taxon>
        <taxon>Enterococcaceae</taxon>
        <taxon>Enterococcus</taxon>
    </lineage>
</organism>
<dbReference type="Proteomes" id="UP000673375">
    <property type="component" value="Unassembled WGS sequence"/>
</dbReference>